<dbReference type="RefSeq" id="WP_122916208.1">
    <property type="nucleotide sequence ID" value="NZ_RHHQ01000003.1"/>
</dbReference>
<dbReference type="AlphaFoldDB" id="A0A3M8DWE3"/>
<dbReference type="Proteomes" id="UP000271031">
    <property type="component" value="Unassembled WGS sequence"/>
</dbReference>
<sequence length="151" mass="17704">MLSHEEVKVYYIGYCIHFFKKEQVVAWADSMIVKLNLTEIPQQLFDLSMVRRAEDIPNILLGMCYEAGEENVLSQVVGIIAESYFSGELTMEDVCNYLYRLSNYVGHDHKWHSYLYRLTGDYELALDGIFPDLEQYQKNIEKFLKENLAIE</sequence>
<proteinExistence type="predicted"/>
<protein>
    <submittedName>
        <fullName evidence="1">Uncharacterized protein</fullName>
    </submittedName>
</protein>
<dbReference type="OrthoDB" id="7575400at2"/>
<name>A0A3M8DWE3_9BACL</name>
<accession>A0A3M8DWE3</accession>
<organism evidence="1 2">
    <name type="scientific">Brevibacillus fluminis</name>
    <dbReference type="NCBI Taxonomy" id="511487"/>
    <lineage>
        <taxon>Bacteria</taxon>
        <taxon>Bacillati</taxon>
        <taxon>Bacillota</taxon>
        <taxon>Bacilli</taxon>
        <taxon>Bacillales</taxon>
        <taxon>Paenibacillaceae</taxon>
        <taxon>Brevibacillus</taxon>
    </lineage>
</organism>
<gene>
    <name evidence="1" type="ORF">EDM56_02065</name>
</gene>
<evidence type="ECO:0000313" key="1">
    <source>
        <dbReference type="EMBL" id="RNB92503.1"/>
    </source>
</evidence>
<comment type="caution">
    <text evidence="1">The sequence shown here is derived from an EMBL/GenBank/DDBJ whole genome shotgun (WGS) entry which is preliminary data.</text>
</comment>
<dbReference type="EMBL" id="RHHQ01000003">
    <property type="protein sequence ID" value="RNB92503.1"/>
    <property type="molecule type" value="Genomic_DNA"/>
</dbReference>
<keyword evidence="2" id="KW-1185">Reference proteome</keyword>
<evidence type="ECO:0000313" key="2">
    <source>
        <dbReference type="Proteomes" id="UP000271031"/>
    </source>
</evidence>
<reference evidence="1 2" key="1">
    <citation type="submission" date="2018-10" db="EMBL/GenBank/DDBJ databases">
        <title>Phylogenomics of Brevibacillus.</title>
        <authorList>
            <person name="Dunlap C."/>
        </authorList>
    </citation>
    <scope>NUCLEOTIDE SEQUENCE [LARGE SCALE GENOMIC DNA]</scope>
    <source>
        <strain evidence="1 2">JCM 15716</strain>
    </source>
</reference>